<evidence type="ECO:0000256" key="6">
    <source>
        <dbReference type="ARBA" id="ARBA00023242"/>
    </source>
</evidence>
<dbReference type="InterPro" id="IPR031867">
    <property type="entry name" value="MiT/TFE_N"/>
</dbReference>
<dbReference type="GO" id="GO:0046983">
    <property type="term" value="F:protein dimerization activity"/>
    <property type="evidence" value="ECO:0007669"/>
    <property type="project" value="InterPro"/>
</dbReference>
<feature type="compositionally biased region" description="Low complexity" evidence="7">
    <location>
        <begin position="497"/>
        <end position="507"/>
    </location>
</feature>
<feature type="compositionally biased region" description="Pro residues" evidence="7">
    <location>
        <begin position="34"/>
        <end position="43"/>
    </location>
</feature>
<reference evidence="9" key="1">
    <citation type="submission" date="2015-11" db="EMBL/GenBank/DDBJ databases">
        <title>De novo transcriptome assembly of four potential Pierce s Disease insect vectors from Arizona vineyards.</title>
        <authorList>
            <person name="Tassone E.E."/>
        </authorList>
    </citation>
    <scope>NUCLEOTIDE SEQUENCE</scope>
</reference>
<gene>
    <name evidence="9" type="ORF">g.31451</name>
</gene>
<keyword evidence="5" id="KW-0804">Transcription</keyword>
<evidence type="ECO:0000256" key="4">
    <source>
        <dbReference type="ARBA" id="ARBA00023125"/>
    </source>
</evidence>
<sequence length="529" mass="58611">MDKPKDYLRLNFTIGIDEDLKMILDMDPGLIDPLPTPRPPHPLSPADNYLSWSPVPPTPPSFKTSTPSTRTHNKQLLMKEKALEDSRREQLEQQRRNQQRQAEIKTQEKQTHQFLRVPQNVGVHVDLPPQVLQVKTVLENPTNYHLTQKRRRQVLQYLDDHRRSPQPASLPLSHTLSHGPLQSHQPSQTTSLPLQSGLTASPASLTALHHTPPVVQTTPPVLQATPSPSPDVAMSPGLSSVATSNSEAEDLLDEINFGSLSSDNVKTAQSLTLPADVDSNSSMFLEHLIALGSSGSTSGLGKTSLSCPADLSQIKPEHLYTEADLQAVKDRQKKDNHNMIERRRRFNINDRIKELGTLLPKNNDPYFEAISLGACSSKHFEIVRDVRQNKGTILKMSVAYIKTLQHDLQKSKKFGEQLVSQNLALTRRIQLLEQSLAKANGLEATELSWNTSPAHTLNNYKPHVMLTPTLSDSVADGSPLSLSEDLMDDDHPVTGDPMLSSPHHLAPSPSPPPDTSHLAYRDDMDIGLP</sequence>
<evidence type="ECO:0000256" key="2">
    <source>
        <dbReference type="ARBA" id="ARBA00008289"/>
    </source>
</evidence>
<dbReference type="GO" id="GO:0000981">
    <property type="term" value="F:DNA-binding transcription factor activity, RNA polymerase II-specific"/>
    <property type="evidence" value="ECO:0007669"/>
    <property type="project" value="TreeGrafter"/>
</dbReference>
<dbReference type="Pfam" id="PF00010">
    <property type="entry name" value="HLH"/>
    <property type="match status" value="1"/>
</dbReference>
<name>A0A1B6IWC6_9HEMI</name>
<dbReference type="PANTHER" id="PTHR45776:SF2">
    <property type="entry name" value="MIP04163P"/>
    <property type="match status" value="1"/>
</dbReference>
<comment type="subcellular location">
    <subcellularLocation>
        <location evidence="1">Nucleus</location>
    </subcellularLocation>
</comment>
<keyword evidence="6" id="KW-0539">Nucleus</keyword>
<evidence type="ECO:0000259" key="8">
    <source>
        <dbReference type="PROSITE" id="PS50888"/>
    </source>
</evidence>
<accession>A0A1B6IWC6</accession>
<dbReference type="PANTHER" id="PTHR45776">
    <property type="entry name" value="MIP04163P"/>
    <property type="match status" value="1"/>
</dbReference>
<feature type="region of interest" description="Disordered" evidence="7">
    <location>
        <begin position="211"/>
        <end position="246"/>
    </location>
</feature>
<evidence type="ECO:0000256" key="1">
    <source>
        <dbReference type="ARBA" id="ARBA00004123"/>
    </source>
</evidence>
<feature type="compositionally biased region" description="Basic and acidic residues" evidence="7">
    <location>
        <begin position="102"/>
        <end position="111"/>
    </location>
</feature>
<dbReference type="CDD" id="cd11397">
    <property type="entry name" value="bHLHzip_MITF_like"/>
    <property type="match status" value="1"/>
</dbReference>
<keyword evidence="3" id="KW-0805">Transcription regulation</keyword>
<feature type="region of interest" description="Disordered" evidence="7">
    <location>
        <begin position="85"/>
        <end position="111"/>
    </location>
</feature>
<dbReference type="InterPro" id="IPR011598">
    <property type="entry name" value="bHLH_dom"/>
</dbReference>
<feature type="compositionally biased region" description="Basic and acidic residues" evidence="7">
    <location>
        <begin position="85"/>
        <end position="95"/>
    </location>
</feature>
<dbReference type="GO" id="GO:0000978">
    <property type="term" value="F:RNA polymerase II cis-regulatory region sequence-specific DNA binding"/>
    <property type="evidence" value="ECO:0007669"/>
    <property type="project" value="TreeGrafter"/>
</dbReference>
<dbReference type="Gene3D" id="4.10.280.10">
    <property type="entry name" value="Helix-loop-helix DNA-binding domain"/>
    <property type="match status" value="1"/>
</dbReference>
<feature type="region of interest" description="Disordered" evidence="7">
    <location>
        <begin position="472"/>
        <end position="529"/>
    </location>
</feature>
<evidence type="ECO:0000313" key="9">
    <source>
        <dbReference type="EMBL" id="JAS91183.1"/>
    </source>
</evidence>
<feature type="domain" description="BHLH" evidence="8">
    <location>
        <begin position="332"/>
        <end position="404"/>
    </location>
</feature>
<protein>
    <recommendedName>
        <fullName evidence="8">BHLH domain-containing protein</fullName>
    </recommendedName>
</protein>
<keyword evidence="4" id="KW-0238">DNA-binding</keyword>
<dbReference type="Pfam" id="PF15951">
    <property type="entry name" value="MITF_TFEB_C_3_N"/>
    <property type="match status" value="1"/>
</dbReference>
<feature type="compositionally biased region" description="Polar residues" evidence="7">
    <location>
        <begin position="237"/>
        <end position="246"/>
    </location>
</feature>
<feature type="compositionally biased region" description="Low complexity" evidence="7">
    <location>
        <begin position="61"/>
        <end position="70"/>
    </location>
</feature>
<feature type="compositionally biased region" description="Polar residues" evidence="7">
    <location>
        <begin position="172"/>
        <end position="197"/>
    </location>
</feature>
<feature type="compositionally biased region" description="Basic and acidic residues" evidence="7">
    <location>
        <begin position="519"/>
        <end position="529"/>
    </location>
</feature>
<evidence type="ECO:0000256" key="3">
    <source>
        <dbReference type="ARBA" id="ARBA00023015"/>
    </source>
</evidence>
<dbReference type="SUPFAM" id="SSF47459">
    <property type="entry name" value="HLH, helix-loop-helix DNA-binding domain"/>
    <property type="match status" value="1"/>
</dbReference>
<dbReference type="AlphaFoldDB" id="A0A1B6IWC6"/>
<dbReference type="InterPro" id="IPR036638">
    <property type="entry name" value="HLH_DNA-bd_sf"/>
</dbReference>
<comment type="similarity">
    <text evidence="2">Belongs to the MiT/TFE family.</text>
</comment>
<dbReference type="Gene3D" id="1.20.5.170">
    <property type="match status" value="1"/>
</dbReference>
<feature type="region of interest" description="Disordered" evidence="7">
    <location>
        <begin position="33"/>
        <end position="73"/>
    </location>
</feature>
<feature type="compositionally biased region" description="Low complexity" evidence="7">
    <location>
        <begin position="211"/>
        <end position="223"/>
    </location>
</feature>
<organism evidence="9">
    <name type="scientific">Homalodisca liturata</name>
    <dbReference type="NCBI Taxonomy" id="320908"/>
    <lineage>
        <taxon>Eukaryota</taxon>
        <taxon>Metazoa</taxon>
        <taxon>Ecdysozoa</taxon>
        <taxon>Arthropoda</taxon>
        <taxon>Hexapoda</taxon>
        <taxon>Insecta</taxon>
        <taxon>Pterygota</taxon>
        <taxon>Neoptera</taxon>
        <taxon>Paraneoptera</taxon>
        <taxon>Hemiptera</taxon>
        <taxon>Auchenorrhyncha</taxon>
        <taxon>Membracoidea</taxon>
        <taxon>Cicadellidae</taxon>
        <taxon>Cicadellinae</taxon>
        <taxon>Proconiini</taxon>
        <taxon>Homalodisca</taxon>
    </lineage>
</organism>
<dbReference type="SMART" id="SM00353">
    <property type="entry name" value="HLH"/>
    <property type="match status" value="1"/>
</dbReference>
<feature type="region of interest" description="Disordered" evidence="7">
    <location>
        <begin position="162"/>
        <end position="197"/>
    </location>
</feature>
<dbReference type="PROSITE" id="PS50888">
    <property type="entry name" value="BHLH"/>
    <property type="match status" value="1"/>
</dbReference>
<proteinExistence type="inferred from homology"/>
<dbReference type="EMBL" id="GECU01016523">
    <property type="protein sequence ID" value="JAS91183.1"/>
    <property type="molecule type" value="Transcribed_RNA"/>
</dbReference>
<evidence type="ECO:0000256" key="5">
    <source>
        <dbReference type="ARBA" id="ARBA00023163"/>
    </source>
</evidence>
<evidence type="ECO:0000256" key="7">
    <source>
        <dbReference type="SAM" id="MobiDB-lite"/>
    </source>
</evidence>
<dbReference type="GO" id="GO:0005634">
    <property type="term" value="C:nucleus"/>
    <property type="evidence" value="ECO:0007669"/>
    <property type="project" value="UniProtKB-SubCell"/>
</dbReference>